<gene>
    <name evidence="3" type="ORF">HCN44_003845</name>
</gene>
<comment type="function">
    <text evidence="2">May mediate accelerated ATP-independent bidirectional transbilayer migration of phospholipids upon binding calcium ions that results in a loss of phospholipid asymmetry in the plasma membrane.</text>
</comment>
<dbReference type="SUPFAM" id="SSF54518">
    <property type="entry name" value="Tubby C-terminal domain-like"/>
    <property type="match status" value="1"/>
</dbReference>
<comment type="caution">
    <text evidence="3">The sequence shown here is derived from an EMBL/GenBank/DDBJ whole genome shotgun (WGS) entry which is preliminary data.</text>
</comment>
<name>A0A834XY06_APHGI</name>
<comment type="similarity">
    <text evidence="1 2">Belongs to the phospholipid scramblase family.</text>
</comment>
<keyword evidence="2" id="KW-0449">Lipoprotein</keyword>
<sequence length="229" mass="26874">MSCCFDQAFTYLYDRFWPQTNIDIPDGLEDLLNIDKLFIDERLDGIDVFTRKYCQAHCVIVNMTGQPLYSIYQESHGKKQDRSFRSSSVNSKLKIHDKNGKEVLMLEKPDFLNHNEVYVYSGRLKLGIIKKHDYYSQLTKLSVFNSRRRRVFEININPSNNIKQYEINSTKGQHHKIGEINKKFSDSNGEYCINPDKYGIYFFSIEFDVKEKALLLAALLLLDSNYFEC</sequence>
<keyword evidence="2" id="KW-0106">Calcium</keyword>
<dbReference type="OrthoDB" id="191150at2759"/>
<dbReference type="PANTHER" id="PTHR23248:SF9">
    <property type="entry name" value="PHOSPHOLIPID SCRAMBLASE"/>
    <property type="match status" value="1"/>
</dbReference>
<dbReference type="EMBL" id="JACMRX010000002">
    <property type="protein sequence ID" value="KAF7994373.1"/>
    <property type="molecule type" value="Genomic_DNA"/>
</dbReference>
<evidence type="ECO:0000256" key="1">
    <source>
        <dbReference type="ARBA" id="ARBA00005350"/>
    </source>
</evidence>
<reference evidence="3 4" key="1">
    <citation type="submission" date="2020-08" db="EMBL/GenBank/DDBJ databases">
        <title>Aphidius gifuensis genome sequencing and assembly.</title>
        <authorList>
            <person name="Du Z."/>
        </authorList>
    </citation>
    <scope>NUCLEOTIDE SEQUENCE [LARGE SCALE GENOMIC DNA]</scope>
    <source>
        <strain evidence="3">YNYX2018</strain>
        <tissue evidence="3">Adults</tissue>
    </source>
</reference>
<dbReference type="Proteomes" id="UP000639338">
    <property type="component" value="Unassembled WGS sequence"/>
</dbReference>
<dbReference type="AlphaFoldDB" id="A0A834XY06"/>
<dbReference type="GO" id="GO:0005886">
    <property type="term" value="C:plasma membrane"/>
    <property type="evidence" value="ECO:0007669"/>
    <property type="project" value="TreeGrafter"/>
</dbReference>
<dbReference type="InterPro" id="IPR005552">
    <property type="entry name" value="Scramblase"/>
</dbReference>
<dbReference type="PANTHER" id="PTHR23248">
    <property type="entry name" value="PHOSPHOLIPID SCRAMBLASE-RELATED"/>
    <property type="match status" value="1"/>
</dbReference>
<evidence type="ECO:0000256" key="2">
    <source>
        <dbReference type="RuleBase" id="RU363116"/>
    </source>
</evidence>
<keyword evidence="4" id="KW-1185">Reference proteome</keyword>
<evidence type="ECO:0000313" key="3">
    <source>
        <dbReference type="EMBL" id="KAF7994373.1"/>
    </source>
</evidence>
<dbReference type="Pfam" id="PF03803">
    <property type="entry name" value="Scramblase"/>
    <property type="match status" value="1"/>
</dbReference>
<dbReference type="InterPro" id="IPR025659">
    <property type="entry name" value="Tubby-like_C"/>
</dbReference>
<organism evidence="3 4">
    <name type="scientific">Aphidius gifuensis</name>
    <name type="common">Parasitoid wasp</name>
    <dbReference type="NCBI Taxonomy" id="684658"/>
    <lineage>
        <taxon>Eukaryota</taxon>
        <taxon>Metazoa</taxon>
        <taxon>Ecdysozoa</taxon>
        <taxon>Arthropoda</taxon>
        <taxon>Hexapoda</taxon>
        <taxon>Insecta</taxon>
        <taxon>Pterygota</taxon>
        <taxon>Neoptera</taxon>
        <taxon>Endopterygota</taxon>
        <taxon>Hymenoptera</taxon>
        <taxon>Apocrita</taxon>
        <taxon>Ichneumonoidea</taxon>
        <taxon>Braconidae</taxon>
        <taxon>Aphidiinae</taxon>
        <taxon>Aphidius</taxon>
    </lineage>
</organism>
<evidence type="ECO:0000313" key="4">
    <source>
        <dbReference type="Proteomes" id="UP000639338"/>
    </source>
</evidence>
<comment type="cofactor">
    <cofactor evidence="2">
        <name>Ca(2+)</name>
        <dbReference type="ChEBI" id="CHEBI:29108"/>
    </cofactor>
</comment>
<keyword evidence="2" id="KW-0564">Palmitate</keyword>
<accession>A0A834XY06</accession>
<proteinExistence type="inferred from homology"/>
<protein>
    <recommendedName>
        <fullName evidence="2">Phospholipid scramblase</fullName>
    </recommendedName>
</protein>
<dbReference type="GO" id="GO:0017128">
    <property type="term" value="F:phospholipid scramblase activity"/>
    <property type="evidence" value="ECO:0007669"/>
    <property type="project" value="InterPro"/>
</dbReference>